<feature type="chain" id="PRO_5014737740" evidence="1">
    <location>
        <begin position="20"/>
        <end position="87"/>
    </location>
</feature>
<comment type="caution">
    <text evidence="2">The sequence shown here is derived from an EMBL/GenBank/DDBJ whole genome shotgun (WGS) entry which is preliminary data.</text>
</comment>
<feature type="signal peptide" evidence="1">
    <location>
        <begin position="1"/>
        <end position="19"/>
    </location>
</feature>
<protein>
    <submittedName>
        <fullName evidence="2">DUF3613 domain-containing protein</fullName>
    </submittedName>
</protein>
<evidence type="ECO:0000313" key="3">
    <source>
        <dbReference type="Proteomes" id="UP000236023"/>
    </source>
</evidence>
<dbReference type="EMBL" id="POUT01000014">
    <property type="protein sequence ID" value="PNG05814.1"/>
    <property type="molecule type" value="Genomic_DNA"/>
</dbReference>
<gene>
    <name evidence="2" type="ORF">CXK94_19125</name>
</gene>
<organism evidence="2 3">
    <name type="scientific">Stutzerimonas stutzeri</name>
    <name type="common">Pseudomonas stutzeri</name>
    <dbReference type="NCBI Taxonomy" id="316"/>
    <lineage>
        <taxon>Bacteria</taxon>
        <taxon>Pseudomonadati</taxon>
        <taxon>Pseudomonadota</taxon>
        <taxon>Gammaproteobacteria</taxon>
        <taxon>Pseudomonadales</taxon>
        <taxon>Pseudomonadaceae</taxon>
        <taxon>Stutzerimonas</taxon>
    </lineage>
</organism>
<reference evidence="2 3" key="1">
    <citation type="submission" date="2018-01" db="EMBL/GenBank/DDBJ databases">
        <title>Denitrification phenotypes of diverse strains of Pseudomonas stutzeri.</title>
        <authorList>
            <person name="Milligan D.A."/>
            <person name="Bergaust L."/>
            <person name="Bakken L.R."/>
            <person name="Frostegard A."/>
        </authorList>
    </citation>
    <scope>NUCLEOTIDE SEQUENCE [LARGE SCALE GENOMIC DNA]</scope>
    <source>
        <strain evidence="2 3">24a75</strain>
    </source>
</reference>
<dbReference type="InterPro" id="IPR022053">
    <property type="entry name" value="DUF3613"/>
</dbReference>
<evidence type="ECO:0000313" key="2">
    <source>
        <dbReference type="EMBL" id="PNG05814.1"/>
    </source>
</evidence>
<evidence type="ECO:0000256" key="1">
    <source>
        <dbReference type="SAM" id="SignalP"/>
    </source>
</evidence>
<dbReference type="Proteomes" id="UP000236023">
    <property type="component" value="Unassembled WGS sequence"/>
</dbReference>
<dbReference type="Pfam" id="PF12266">
    <property type="entry name" value="DUF3613"/>
    <property type="match status" value="1"/>
</dbReference>
<sequence length="87" mass="9393">MLKRAIGGAALLLSLGAAADEGGRLVAAVPTTSDAWLQLQREGGAASRHPQQATPAERELALQRWLESFKHPIPEFFEEDVGDSVQR</sequence>
<name>A0A2N8STJ7_STUST</name>
<dbReference type="RefSeq" id="WP_102895497.1">
    <property type="nucleotide sequence ID" value="NZ_JAMOHU010000024.1"/>
</dbReference>
<proteinExistence type="predicted"/>
<accession>A0A2N8STJ7</accession>
<dbReference type="AlphaFoldDB" id="A0A2N8STJ7"/>
<keyword evidence="1" id="KW-0732">Signal</keyword>